<keyword evidence="1" id="KW-0472">Membrane</keyword>
<dbReference type="Proteomes" id="UP000006591">
    <property type="component" value="Chromosome 10"/>
</dbReference>
<feature type="signal peptide" evidence="2">
    <location>
        <begin position="1"/>
        <end position="28"/>
    </location>
</feature>
<sequence length="112" mass="11496">MIARNAAAAAAAVFFLFCLLAFPSASNSNTLGAPAADWGWICAGRRRPLVGNGERLGLHASSSTAGCGPVRSGAMALFCCCHCRPLLSAPSQFFLPLLVGPLCLGLGLLADF</sequence>
<organism evidence="3">
    <name type="scientific">Oryza nivara</name>
    <name type="common">Indian wild rice</name>
    <name type="synonym">Oryza sativa f. spontanea</name>
    <dbReference type="NCBI Taxonomy" id="4536"/>
    <lineage>
        <taxon>Eukaryota</taxon>
        <taxon>Viridiplantae</taxon>
        <taxon>Streptophyta</taxon>
        <taxon>Embryophyta</taxon>
        <taxon>Tracheophyta</taxon>
        <taxon>Spermatophyta</taxon>
        <taxon>Magnoliopsida</taxon>
        <taxon>Liliopsida</taxon>
        <taxon>Poales</taxon>
        <taxon>Poaceae</taxon>
        <taxon>BOP clade</taxon>
        <taxon>Oryzoideae</taxon>
        <taxon>Oryzeae</taxon>
        <taxon>Oryzinae</taxon>
        <taxon>Oryza</taxon>
    </lineage>
</organism>
<name>A0A0E0IU85_ORYNI</name>
<keyword evidence="1" id="KW-0812">Transmembrane</keyword>
<feature type="chain" id="PRO_5002363344" evidence="2">
    <location>
        <begin position="29"/>
        <end position="112"/>
    </location>
</feature>
<keyword evidence="2" id="KW-0732">Signal</keyword>
<keyword evidence="4" id="KW-1185">Reference proteome</keyword>
<dbReference type="Gramene" id="ONIVA10G15200.8">
    <property type="protein sequence ID" value="ONIVA10G15200.8"/>
    <property type="gene ID" value="ONIVA10G15200"/>
</dbReference>
<feature type="transmembrane region" description="Helical" evidence="1">
    <location>
        <begin position="93"/>
        <end position="110"/>
    </location>
</feature>
<accession>A0A0E0IU85</accession>
<keyword evidence="1" id="KW-1133">Transmembrane helix</keyword>
<reference evidence="3" key="2">
    <citation type="submission" date="2018-04" db="EMBL/GenBank/DDBJ databases">
        <title>OnivRS2 (Oryza nivara Reference Sequence Version 2).</title>
        <authorList>
            <person name="Zhang J."/>
            <person name="Kudrna D."/>
            <person name="Lee S."/>
            <person name="Talag J."/>
            <person name="Rajasekar S."/>
            <person name="Welchert J."/>
            <person name="Hsing Y.-I."/>
            <person name="Wing R.A."/>
        </authorList>
    </citation>
    <scope>NUCLEOTIDE SEQUENCE [LARGE SCALE GENOMIC DNA]</scope>
</reference>
<dbReference type="HOGENOM" id="CLU_2149920_0_0_1"/>
<dbReference type="AlphaFoldDB" id="A0A0E0IU85"/>
<evidence type="ECO:0000313" key="4">
    <source>
        <dbReference type="Proteomes" id="UP000006591"/>
    </source>
</evidence>
<proteinExistence type="predicted"/>
<evidence type="ECO:0000256" key="2">
    <source>
        <dbReference type="SAM" id="SignalP"/>
    </source>
</evidence>
<dbReference type="EnsemblPlants" id="ONIVA10G15200.8">
    <property type="protein sequence ID" value="ONIVA10G15200.8"/>
    <property type="gene ID" value="ONIVA10G15200"/>
</dbReference>
<protein>
    <submittedName>
        <fullName evidence="3">Uncharacterized protein</fullName>
    </submittedName>
</protein>
<evidence type="ECO:0000313" key="3">
    <source>
        <dbReference type="EnsemblPlants" id="ONIVA10G15200.8"/>
    </source>
</evidence>
<reference evidence="3" key="1">
    <citation type="submission" date="2015-04" db="UniProtKB">
        <authorList>
            <consortium name="EnsemblPlants"/>
        </authorList>
    </citation>
    <scope>IDENTIFICATION</scope>
    <source>
        <strain evidence="3">SL10</strain>
    </source>
</reference>
<evidence type="ECO:0000256" key="1">
    <source>
        <dbReference type="SAM" id="Phobius"/>
    </source>
</evidence>